<dbReference type="Pfam" id="PF00786">
    <property type="entry name" value="PBD"/>
    <property type="match status" value="1"/>
</dbReference>
<evidence type="ECO:0000259" key="9">
    <source>
        <dbReference type="PROSITE" id="PS50011"/>
    </source>
</evidence>
<reference evidence="13 14" key="1">
    <citation type="submission" date="2018-08" db="EMBL/GenBank/DDBJ databases">
        <title>Genomic investigation of the strawberry pathogen Phytophthora fragariae indicates pathogenicity is determined by transcriptional variation in three key races.</title>
        <authorList>
            <person name="Adams T.M."/>
            <person name="Armitage A.D."/>
            <person name="Sobczyk M.K."/>
            <person name="Bates H.J."/>
            <person name="Dunwell J.M."/>
            <person name="Nellist C.F."/>
            <person name="Harrison R.J."/>
        </authorList>
    </citation>
    <scope>NUCLEOTIDE SEQUENCE [LARGE SCALE GENOMIC DNA]</scope>
    <source>
        <strain evidence="13 14">A4</strain>
    </source>
</reference>
<dbReference type="PROSITE" id="PS50238">
    <property type="entry name" value="RHOGAP"/>
    <property type="match status" value="1"/>
</dbReference>
<keyword evidence="6" id="KW-0418">Kinase</keyword>
<evidence type="ECO:0000259" key="12">
    <source>
        <dbReference type="PROSITE" id="PS51285"/>
    </source>
</evidence>
<evidence type="ECO:0000256" key="7">
    <source>
        <dbReference type="ARBA" id="ARBA00022840"/>
    </source>
</evidence>
<evidence type="ECO:0000256" key="2">
    <source>
        <dbReference type="ARBA" id="ARBA00022527"/>
    </source>
</evidence>
<dbReference type="CDD" id="cd00159">
    <property type="entry name" value="RhoGAP"/>
    <property type="match status" value="1"/>
</dbReference>
<feature type="domain" description="CRIB" evidence="10">
    <location>
        <begin position="809"/>
        <end position="822"/>
    </location>
</feature>
<keyword evidence="2" id="KW-0723">Serine/threonine-protein kinase</keyword>
<dbReference type="Pfam" id="PF22749">
    <property type="entry name" value="Arb2"/>
    <property type="match status" value="1"/>
</dbReference>
<dbReference type="SMART" id="SM00324">
    <property type="entry name" value="RhoGAP"/>
    <property type="match status" value="1"/>
</dbReference>
<dbReference type="SMART" id="SM00133">
    <property type="entry name" value="S_TK_X"/>
    <property type="match status" value="1"/>
</dbReference>
<evidence type="ECO:0000313" key="13">
    <source>
        <dbReference type="EMBL" id="KAE9309458.1"/>
    </source>
</evidence>
<comment type="caution">
    <text evidence="13">The sequence shown here is derived from an EMBL/GenBank/DDBJ whole genome shotgun (WGS) entry which is preliminary data.</text>
</comment>
<dbReference type="Pfam" id="PF00620">
    <property type="entry name" value="RhoGAP"/>
    <property type="match status" value="1"/>
</dbReference>
<accession>A0A6A4DQ82</accession>
<dbReference type="InterPro" id="IPR000095">
    <property type="entry name" value="CRIB_dom"/>
</dbReference>
<organism evidence="13 14">
    <name type="scientific">Phytophthora fragariae</name>
    <dbReference type="NCBI Taxonomy" id="53985"/>
    <lineage>
        <taxon>Eukaryota</taxon>
        <taxon>Sar</taxon>
        <taxon>Stramenopiles</taxon>
        <taxon>Oomycota</taxon>
        <taxon>Peronosporomycetes</taxon>
        <taxon>Peronosporales</taxon>
        <taxon>Peronosporaceae</taxon>
        <taxon>Phytophthora</taxon>
    </lineage>
</organism>
<dbReference type="EMBL" id="QXGE01000545">
    <property type="protein sequence ID" value="KAE9309458.1"/>
    <property type="molecule type" value="Genomic_DNA"/>
</dbReference>
<dbReference type="InterPro" id="IPR011009">
    <property type="entry name" value="Kinase-like_dom_sf"/>
</dbReference>
<evidence type="ECO:0000256" key="4">
    <source>
        <dbReference type="ARBA" id="ARBA00022679"/>
    </source>
</evidence>
<dbReference type="PROSITE" id="PS50011">
    <property type="entry name" value="PROTEIN_KINASE_DOM"/>
    <property type="match status" value="1"/>
</dbReference>
<evidence type="ECO:0008006" key="15">
    <source>
        <dbReference type="Google" id="ProtNLM"/>
    </source>
</evidence>
<feature type="domain" description="AGC-kinase C-terminal" evidence="12">
    <location>
        <begin position="664"/>
        <end position="728"/>
    </location>
</feature>
<dbReference type="InterPro" id="IPR000961">
    <property type="entry name" value="AGC-kinase_C"/>
</dbReference>
<dbReference type="PROSITE" id="PS50108">
    <property type="entry name" value="CRIB"/>
    <property type="match status" value="1"/>
</dbReference>
<dbReference type="GO" id="GO:0005524">
    <property type="term" value="F:ATP binding"/>
    <property type="evidence" value="ECO:0007669"/>
    <property type="project" value="UniProtKB-KW"/>
</dbReference>
<dbReference type="InterPro" id="IPR000198">
    <property type="entry name" value="RhoGAP_dom"/>
</dbReference>
<dbReference type="Gene3D" id="3.90.810.10">
    <property type="entry name" value="CRIB domain"/>
    <property type="match status" value="1"/>
</dbReference>
<dbReference type="SMART" id="SM00220">
    <property type="entry name" value="S_TKc"/>
    <property type="match status" value="1"/>
</dbReference>
<gene>
    <name evidence="13" type="ORF">PF001_g10678</name>
</gene>
<keyword evidence="4" id="KW-0808">Transferase</keyword>
<dbReference type="PANTHER" id="PTHR24351">
    <property type="entry name" value="RIBOSOMAL PROTEIN S6 KINASE"/>
    <property type="match status" value="1"/>
</dbReference>
<dbReference type="AlphaFoldDB" id="A0A6A4DQ82"/>
<name>A0A6A4DQ82_9STRA</name>
<protein>
    <recommendedName>
        <fullName evidence="15">Rho-GAP domain-containing protein</fullName>
    </recommendedName>
</protein>
<feature type="domain" description="Rho-GAP" evidence="11">
    <location>
        <begin position="910"/>
        <end position="1099"/>
    </location>
</feature>
<dbReference type="InterPro" id="IPR017892">
    <property type="entry name" value="Pkinase_C"/>
</dbReference>
<dbReference type="SUPFAM" id="SSF48350">
    <property type="entry name" value="GTPase activation domain, GAP"/>
    <property type="match status" value="1"/>
</dbReference>
<feature type="region of interest" description="Disordered" evidence="8">
    <location>
        <begin position="778"/>
        <end position="798"/>
    </location>
</feature>
<dbReference type="InterPro" id="IPR036936">
    <property type="entry name" value="CRIB_dom_sf"/>
</dbReference>
<dbReference type="Gene3D" id="3.30.200.20">
    <property type="entry name" value="Phosphorylase Kinase, domain 1"/>
    <property type="match status" value="2"/>
</dbReference>
<evidence type="ECO:0000256" key="6">
    <source>
        <dbReference type="ARBA" id="ARBA00022777"/>
    </source>
</evidence>
<dbReference type="Gene3D" id="1.10.555.10">
    <property type="entry name" value="Rho GTPase activation protein"/>
    <property type="match status" value="1"/>
</dbReference>
<evidence type="ECO:0000256" key="1">
    <source>
        <dbReference type="ARBA" id="ARBA00005719"/>
    </source>
</evidence>
<feature type="compositionally biased region" description="Low complexity" evidence="8">
    <location>
        <begin position="782"/>
        <end position="795"/>
    </location>
</feature>
<keyword evidence="5" id="KW-0547">Nucleotide-binding</keyword>
<keyword evidence="7" id="KW-0067">ATP-binding</keyword>
<dbReference type="Proteomes" id="UP000437068">
    <property type="component" value="Unassembled WGS sequence"/>
</dbReference>
<dbReference type="Pfam" id="PF00433">
    <property type="entry name" value="Pkinase_C"/>
    <property type="match status" value="1"/>
</dbReference>
<feature type="compositionally biased region" description="Low complexity" evidence="8">
    <location>
        <begin position="509"/>
        <end position="536"/>
    </location>
</feature>
<dbReference type="GO" id="GO:0004674">
    <property type="term" value="F:protein serine/threonine kinase activity"/>
    <property type="evidence" value="ECO:0007669"/>
    <property type="project" value="UniProtKB-KW"/>
</dbReference>
<evidence type="ECO:0000259" key="11">
    <source>
        <dbReference type="PROSITE" id="PS50238"/>
    </source>
</evidence>
<dbReference type="GO" id="GO:0007165">
    <property type="term" value="P:signal transduction"/>
    <property type="evidence" value="ECO:0007669"/>
    <property type="project" value="InterPro"/>
</dbReference>
<evidence type="ECO:0000256" key="8">
    <source>
        <dbReference type="SAM" id="MobiDB-lite"/>
    </source>
</evidence>
<sequence>MADSRRVFVQLAGARGSRVEVGAPVMAFVLPTDSWLSVVNEFLMSCNDDDMEVEQRPPGLLEGCVVLHAATLEQISDPGSCEDGKQYVLCTSADDAVRLQKQKFGDSSASSVTESGDADALARGSIAFTDQLESLEELEYYFDEAGTLRHCRTNQAVYELMSDERRAGELDDIVKAAIFHIQMEMLAELAFKQARVPLDPRPDEPKDARSSVFLTSDWRSNANLLVIVNGGRGAQPGIWSRDLLIQEGLELGSMLPVMRRATATNFAVAVLNPSTNNVTIGNDTFPIRGNSTPDEHMLYVWDNIISRAQARNVYFLAYSFGAKSVMTLIQNREEQVVKRVNALVFAEGAYRLDASTTSPSVAQFLKQRAINFKGDAQISAGGHIPTEEEKLSCSCLSVGDLTASVDGKTPPASASALSKRSSSNKARTISLSLETTFTYFVAARDRGCGAAQFISESEAKTRSWLGNVIRHRLDSLKPRKQSRRLSTAMGANASESPHHRKTARRSSLDTDASTSSAMRASIASSRSSNSSHHSHGVSVSDFDLIKVIGKGSIGKVFLVRKKDTHVVYAMKVLRKKNVKYGYAVDWWSLGVFLYEMLTGTHPFFDDNHEIMVKKIMTPGSVRTMMPPEMPPEAASLIYGLLTFNPSERLGSRGAHELRDHPFFAGISWDALMRREVVPPWHPVVQDELDVGNFDAEFTSEPVVDSVCTRQSTRRQLNSEQGDHQAEASKLKQTADALRQPIATAPASTRSSQSERTSPGHKSPSVTATAMLNIQLPDHSTVKSDSGSPSSPSHAPQADGEQDLAAFLEIGSPYGFKHDVHIHYNFQEARFEGIPDNFADYLVSGVLERGRADTLCALDAPSPVLKAGRRAKRTRTSSAPPGSLSLSSMFGGVDPVGSNDPVKILNQHFKLPFRQVPRVAVPGYDERIPAVLVMLQQHFVAKQGYLTPHIFRESPSKAERDQAMRDINCGAFRGAKHDVRVLADLIKLWFRELPLPILHEVPAGEMERLASADNVELDVLSLLGDLEHSIVLWLADLLAFVAEYQPHNHMGVDQLAIVIAPNLVRLETENPMVAVALSKAAVDLFRGVLRARFQRRHELKAAADDQDAPMEA</sequence>
<proteinExistence type="inferred from homology"/>
<dbReference type="Pfam" id="PF00069">
    <property type="entry name" value="Pkinase"/>
    <property type="match status" value="1"/>
</dbReference>
<evidence type="ECO:0000256" key="5">
    <source>
        <dbReference type="ARBA" id="ARBA00022741"/>
    </source>
</evidence>
<feature type="region of interest" description="Disordered" evidence="8">
    <location>
        <begin position="702"/>
        <end position="764"/>
    </location>
</feature>
<feature type="compositionally biased region" description="Polar residues" evidence="8">
    <location>
        <begin position="707"/>
        <end position="719"/>
    </location>
</feature>
<feature type="region of interest" description="Disordered" evidence="8">
    <location>
        <begin position="475"/>
        <end position="536"/>
    </location>
</feature>
<dbReference type="InterPro" id="IPR000719">
    <property type="entry name" value="Prot_kinase_dom"/>
</dbReference>
<dbReference type="InterPro" id="IPR053858">
    <property type="entry name" value="Arb2_dom"/>
</dbReference>
<dbReference type="InterPro" id="IPR008936">
    <property type="entry name" value="Rho_GTPase_activation_prot"/>
</dbReference>
<feature type="compositionally biased region" description="Polar residues" evidence="8">
    <location>
        <begin position="745"/>
        <end position="756"/>
    </location>
</feature>
<evidence type="ECO:0000259" key="10">
    <source>
        <dbReference type="PROSITE" id="PS50108"/>
    </source>
</evidence>
<keyword evidence="3" id="KW-0597">Phosphoprotein</keyword>
<dbReference type="Gene3D" id="1.10.510.10">
    <property type="entry name" value="Transferase(Phosphotransferase) domain 1"/>
    <property type="match status" value="1"/>
</dbReference>
<dbReference type="SUPFAM" id="SSF56112">
    <property type="entry name" value="Protein kinase-like (PK-like)"/>
    <property type="match status" value="2"/>
</dbReference>
<evidence type="ECO:0000313" key="14">
    <source>
        <dbReference type="Proteomes" id="UP000437068"/>
    </source>
</evidence>
<feature type="domain" description="Protein kinase" evidence="9">
    <location>
        <begin position="299"/>
        <end position="663"/>
    </location>
</feature>
<evidence type="ECO:0000256" key="3">
    <source>
        <dbReference type="ARBA" id="ARBA00022553"/>
    </source>
</evidence>
<comment type="similarity">
    <text evidence="1">Belongs to the protein kinase superfamily. AGC Ser/Thr protein kinase family. DMPK subfamily.</text>
</comment>
<feature type="compositionally biased region" description="Basic and acidic residues" evidence="8">
    <location>
        <begin position="720"/>
        <end position="729"/>
    </location>
</feature>
<dbReference type="PROSITE" id="PS51285">
    <property type="entry name" value="AGC_KINASE_CTER"/>
    <property type="match status" value="1"/>
</dbReference>